<feature type="signal peptide" evidence="1">
    <location>
        <begin position="1"/>
        <end position="21"/>
    </location>
</feature>
<proteinExistence type="predicted"/>
<evidence type="ECO:0000313" key="2">
    <source>
        <dbReference type="EMBL" id="MDM7858895.1"/>
    </source>
</evidence>
<dbReference type="Proteomes" id="UP001241056">
    <property type="component" value="Unassembled WGS sequence"/>
</dbReference>
<dbReference type="RefSeq" id="WP_289411744.1">
    <property type="nucleotide sequence ID" value="NZ_JAUCDY010000018.1"/>
</dbReference>
<protein>
    <submittedName>
        <fullName evidence="2">Acyltransferase</fullName>
    </submittedName>
</protein>
<evidence type="ECO:0000313" key="3">
    <source>
        <dbReference type="Proteomes" id="UP001241056"/>
    </source>
</evidence>
<feature type="chain" id="PRO_5047295847" evidence="1">
    <location>
        <begin position="22"/>
        <end position="201"/>
    </location>
</feature>
<comment type="caution">
    <text evidence="2">The sequence shown here is derived from an EMBL/GenBank/DDBJ whole genome shotgun (WGS) entry which is preliminary data.</text>
</comment>
<dbReference type="PROSITE" id="PS51257">
    <property type="entry name" value="PROKAR_LIPOPROTEIN"/>
    <property type="match status" value="1"/>
</dbReference>
<dbReference type="EMBL" id="JAUCDY010000018">
    <property type="protein sequence ID" value="MDM7858895.1"/>
    <property type="molecule type" value="Genomic_DNA"/>
</dbReference>
<organism evidence="2 3">
    <name type="scientific">Thiopseudomonas acetoxidans</name>
    <dbReference type="NCBI Taxonomy" id="3041622"/>
    <lineage>
        <taxon>Bacteria</taxon>
        <taxon>Pseudomonadati</taxon>
        <taxon>Pseudomonadota</taxon>
        <taxon>Gammaproteobacteria</taxon>
        <taxon>Pseudomonadales</taxon>
        <taxon>Pseudomonadaceae</taxon>
        <taxon>Thiopseudomonas</taxon>
    </lineage>
</organism>
<name>A0ABT7SRT7_9GAMM</name>
<evidence type="ECO:0000256" key="1">
    <source>
        <dbReference type="SAM" id="SignalP"/>
    </source>
</evidence>
<keyword evidence="1" id="KW-0732">Signal</keyword>
<sequence>MHKTIYIAGMTLVFLVLTACGGSKPSETEIHTALAEKIGQKKGCATSVLFDTLPIKQDRVASNQSTLNALAVAGLLEKSGSTYALTSLGQSAYDAKVNGFCYTERYEIKDITIVKEEDKSALSGTPLSGAWYISFTITPNSVSDWVKNPQLLQAASLASLEKVSGSQKYTVRFAKKAGEDKLFIADPRFSFQPGIHFNMGW</sequence>
<accession>A0ABT7SRT7</accession>
<reference evidence="2 3" key="1">
    <citation type="submission" date="2023-06" db="EMBL/GenBank/DDBJ databases">
        <title>Thiopseudomonas sp. CY1220 draft genome sequence.</title>
        <authorList>
            <person name="Zhao G."/>
            <person name="An M."/>
        </authorList>
    </citation>
    <scope>NUCLEOTIDE SEQUENCE [LARGE SCALE GENOMIC DNA]</scope>
    <source>
        <strain evidence="2 3">CY1220</strain>
    </source>
</reference>
<keyword evidence="3" id="KW-1185">Reference proteome</keyword>
<keyword evidence="2" id="KW-0012">Acyltransferase</keyword>
<gene>
    <name evidence="2" type="ORF">QEZ41_11535</name>
</gene>
<dbReference type="GO" id="GO:0016746">
    <property type="term" value="F:acyltransferase activity"/>
    <property type="evidence" value="ECO:0007669"/>
    <property type="project" value="UniProtKB-KW"/>
</dbReference>
<keyword evidence="2" id="KW-0808">Transferase</keyword>